<dbReference type="Gene3D" id="3.30.479.20">
    <property type="entry name" value="Elongation factor Ts, dimerisation domain"/>
    <property type="match status" value="2"/>
</dbReference>
<gene>
    <name evidence="2" type="primary">TSF1</name>
    <name evidence="3" type="ORF">A1Q1_04035</name>
</gene>
<evidence type="ECO:0000313" key="4">
    <source>
        <dbReference type="Proteomes" id="UP000002748"/>
    </source>
</evidence>
<evidence type="ECO:0000256" key="1">
    <source>
        <dbReference type="ARBA" id="ARBA00022946"/>
    </source>
</evidence>
<dbReference type="GO" id="GO:0005739">
    <property type="term" value="C:mitochondrion"/>
    <property type="evidence" value="ECO:0007669"/>
    <property type="project" value="UniProtKB-SubCell"/>
</dbReference>
<keyword evidence="1" id="KW-0809">Transit peptide</keyword>
<evidence type="ECO:0000313" key="3">
    <source>
        <dbReference type="EMBL" id="EJT47177.1"/>
    </source>
</evidence>
<organism evidence="3 4">
    <name type="scientific">Trichosporon asahii var. asahii (strain ATCC 90039 / CBS 2479 / JCM 2466 / KCTC 7840 / NBRC 103889/ NCYC 2677 / UAMH 7654)</name>
    <name type="common">Yeast</name>
    <dbReference type="NCBI Taxonomy" id="1186058"/>
    <lineage>
        <taxon>Eukaryota</taxon>
        <taxon>Fungi</taxon>
        <taxon>Dikarya</taxon>
        <taxon>Basidiomycota</taxon>
        <taxon>Agaricomycotina</taxon>
        <taxon>Tremellomycetes</taxon>
        <taxon>Trichosporonales</taxon>
        <taxon>Trichosporonaceae</taxon>
        <taxon>Trichosporon</taxon>
    </lineage>
</organism>
<proteinExistence type="inferred from homology"/>
<evidence type="ECO:0000256" key="2">
    <source>
        <dbReference type="HAMAP-Rule" id="MF_03135"/>
    </source>
</evidence>
<comment type="caution">
    <text evidence="3">The sequence shown here is derived from an EMBL/GenBank/DDBJ whole genome shotgun (WGS) entry which is preliminary data.</text>
</comment>
<dbReference type="VEuPathDB" id="FungiDB:A1Q1_04035"/>
<dbReference type="InterPro" id="IPR009060">
    <property type="entry name" value="UBA-like_sf"/>
</dbReference>
<dbReference type="PANTHER" id="PTHR11741:SF0">
    <property type="entry name" value="ELONGATION FACTOR TS, MITOCHONDRIAL"/>
    <property type="match status" value="1"/>
</dbReference>
<comment type="function">
    <text evidence="2">Associates with the EF-Tu.GDP complex and induces the exchange of GDP to GTP. It remains bound to the aminoacyl-tRNA.EF-Tu.GTP complex up to the GTP hydrolysis stage on the ribosome.</text>
</comment>
<keyword evidence="2 3" id="KW-0251">Elongation factor</keyword>
<dbReference type="GeneID" id="25987548"/>
<dbReference type="HAMAP" id="MF_00050">
    <property type="entry name" value="EF_Ts"/>
    <property type="match status" value="1"/>
</dbReference>
<dbReference type="PANTHER" id="PTHR11741">
    <property type="entry name" value="ELONGATION FACTOR TS"/>
    <property type="match status" value="1"/>
</dbReference>
<dbReference type="Gene3D" id="1.10.8.10">
    <property type="entry name" value="DNA helicase RuvA subunit, C-terminal domain"/>
    <property type="match status" value="1"/>
</dbReference>
<dbReference type="SUPFAM" id="SSF46934">
    <property type="entry name" value="UBA-like"/>
    <property type="match status" value="1"/>
</dbReference>
<comment type="similarity">
    <text evidence="2">Belongs to the EF-Ts family.</text>
</comment>
<dbReference type="Proteomes" id="UP000002748">
    <property type="component" value="Unassembled WGS sequence"/>
</dbReference>
<protein>
    <recommendedName>
        <fullName evidence="2">Elongation factor Ts, mitochondrial</fullName>
        <shortName evidence="2">EF-Ts</shortName>
        <shortName evidence="2">EF-TsMt</shortName>
    </recommendedName>
</protein>
<dbReference type="OrthoDB" id="277235at2759"/>
<dbReference type="SUPFAM" id="SSF54713">
    <property type="entry name" value="Elongation factor Ts (EF-Ts), dimerisation domain"/>
    <property type="match status" value="1"/>
</dbReference>
<reference evidence="3 4" key="1">
    <citation type="journal article" date="2012" name="Eukaryot. Cell">
        <title>Draft genome sequence of CBS 2479, the standard type strain of Trichosporon asahii.</title>
        <authorList>
            <person name="Yang R.Y."/>
            <person name="Li H.T."/>
            <person name="Zhu H."/>
            <person name="Zhou G.P."/>
            <person name="Wang M."/>
            <person name="Wang L."/>
        </authorList>
    </citation>
    <scope>NUCLEOTIDE SEQUENCE [LARGE SCALE GENOMIC DNA]</scope>
    <source>
        <strain evidence="4">ATCC 90039 / CBS 2479 / JCM 2466 / KCTC 7840 / NCYC 2677 / UAMH 7654</strain>
    </source>
</reference>
<dbReference type="RefSeq" id="XP_014177887.1">
    <property type="nucleotide sequence ID" value="XM_014322412.1"/>
</dbReference>
<sequence length="349" mass="36585">MFGLRSAVRARAQARAFSTSVRLAADAPKVPVALIAKLRKEIPVPMGQAREALEKTNLDLQAAVAYLNSAGGASAQKKADKVAGRSTDEGTIAVSLLGGKRVAMVQLACETDFVARNDVFLKAARSIAETAAFLDVPSDHPLPSKPVGADPIEVFPTEALLSAPVITMPEDGTEPAPIGKSGEAQTVQQLLLASLAQTGENLQLKRAVSFAAPFPAKPDVRLVPGAFTHGSGETGKIGGIVVLRVEGDADKPIAAIMAGPEGEKLDKELLSLARSLARQVVGFPTKAFHPGEGVAPEEALLSQPAMMLGQDKPVEEVIVDWGNDRGVNVQVVSMRRWSVDDELPAADDA</sequence>
<dbReference type="GO" id="GO:0070125">
    <property type="term" value="P:mitochondrial translational elongation"/>
    <property type="evidence" value="ECO:0007669"/>
    <property type="project" value="TreeGrafter"/>
</dbReference>
<keyword evidence="2" id="KW-0648">Protein biosynthesis</keyword>
<dbReference type="HOGENOM" id="CLU_047155_4_1_1"/>
<comment type="subcellular location">
    <subcellularLocation>
        <location evidence="2">Mitochondrion</location>
    </subcellularLocation>
</comment>
<name>J6EWI6_TRIAS</name>
<dbReference type="KEGG" id="tasa:A1Q1_04035"/>
<dbReference type="AlphaFoldDB" id="J6EWI6"/>
<keyword evidence="2" id="KW-0496">Mitochondrion</keyword>
<dbReference type="InterPro" id="IPR036402">
    <property type="entry name" value="EF-Ts_dimer_sf"/>
</dbReference>
<dbReference type="InterPro" id="IPR001816">
    <property type="entry name" value="Transl_elong_EFTs/EF1B"/>
</dbReference>
<dbReference type="GO" id="GO:0003746">
    <property type="term" value="F:translation elongation factor activity"/>
    <property type="evidence" value="ECO:0007669"/>
    <property type="project" value="UniProtKB-UniRule"/>
</dbReference>
<accession>J6EWI6</accession>
<dbReference type="EMBL" id="ALBS01000261">
    <property type="protein sequence ID" value="EJT47177.1"/>
    <property type="molecule type" value="Genomic_DNA"/>
</dbReference>